<keyword evidence="3" id="KW-1185">Reference proteome</keyword>
<dbReference type="RefSeq" id="WP_184203361.1">
    <property type="nucleotide sequence ID" value="NZ_JACHGW010000006.1"/>
</dbReference>
<accession>A0A7W9SUW2</accession>
<evidence type="ECO:0000313" key="2">
    <source>
        <dbReference type="EMBL" id="MBB6053261.1"/>
    </source>
</evidence>
<organism evidence="2 3">
    <name type="scientific">Armatimonas rosea</name>
    <dbReference type="NCBI Taxonomy" id="685828"/>
    <lineage>
        <taxon>Bacteria</taxon>
        <taxon>Bacillati</taxon>
        <taxon>Armatimonadota</taxon>
        <taxon>Armatimonadia</taxon>
        <taxon>Armatimonadales</taxon>
        <taxon>Armatimonadaceae</taxon>
        <taxon>Armatimonas</taxon>
    </lineage>
</organism>
<feature type="compositionally biased region" description="Polar residues" evidence="1">
    <location>
        <begin position="1"/>
        <end position="11"/>
    </location>
</feature>
<name>A0A7W9SUW2_ARMRO</name>
<evidence type="ECO:0000256" key="1">
    <source>
        <dbReference type="SAM" id="MobiDB-lite"/>
    </source>
</evidence>
<sequence length="246" mass="26093">MAITAYNSPNNIGHHAERSASSLRADLPPQMPAALSPEQGMTSDFAGSSSQAQSTGNTGAGATAFSLSPISPSIEAASITLRSRRVAPLALVSSRRRARLRYEDRNGHLVRIHPDGSTSPVGIECDRYEGAFTVAVQQATGLIKGGKTLPLDAITVLLTRIVVHMGEKERSCRLYRLPVVLALIGCPDASGVAPEEEAIARRANKTERAIAAAIRSLCLDGGEMKSLARRQAGIEVREIRTTKGGK</sequence>
<evidence type="ECO:0000313" key="3">
    <source>
        <dbReference type="Proteomes" id="UP000520814"/>
    </source>
</evidence>
<gene>
    <name evidence="2" type="ORF">HNQ39_005095</name>
</gene>
<proteinExistence type="predicted"/>
<feature type="region of interest" description="Disordered" evidence="1">
    <location>
        <begin position="1"/>
        <end position="60"/>
    </location>
</feature>
<dbReference type="EMBL" id="JACHGW010000006">
    <property type="protein sequence ID" value="MBB6053261.1"/>
    <property type="molecule type" value="Genomic_DNA"/>
</dbReference>
<feature type="compositionally biased region" description="Polar residues" evidence="1">
    <location>
        <begin position="39"/>
        <end position="57"/>
    </location>
</feature>
<dbReference type="AlphaFoldDB" id="A0A7W9SUW2"/>
<protein>
    <submittedName>
        <fullName evidence="2">Uncharacterized protein</fullName>
    </submittedName>
</protein>
<comment type="caution">
    <text evidence="2">The sequence shown here is derived from an EMBL/GenBank/DDBJ whole genome shotgun (WGS) entry which is preliminary data.</text>
</comment>
<reference evidence="2 3" key="1">
    <citation type="submission" date="2020-08" db="EMBL/GenBank/DDBJ databases">
        <title>Genomic Encyclopedia of Type Strains, Phase IV (KMG-IV): sequencing the most valuable type-strain genomes for metagenomic binning, comparative biology and taxonomic classification.</title>
        <authorList>
            <person name="Goeker M."/>
        </authorList>
    </citation>
    <scope>NUCLEOTIDE SEQUENCE [LARGE SCALE GENOMIC DNA]</scope>
    <source>
        <strain evidence="2 3">DSM 23562</strain>
    </source>
</reference>
<dbReference type="Proteomes" id="UP000520814">
    <property type="component" value="Unassembled WGS sequence"/>
</dbReference>